<feature type="compositionally biased region" description="Polar residues" evidence="4">
    <location>
        <begin position="1029"/>
        <end position="1039"/>
    </location>
</feature>
<dbReference type="InterPro" id="IPR036770">
    <property type="entry name" value="Ankyrin_rpt-contain_sf"/>
</dbReference>
<protein>
    <recommendedName>
        <fullName evidence="5">BTB domain-containing protein</fullName>
    </recommendedName>
</protein>
<dbReference type="SUPFAM" id="SSF48403">
    <property type="entry name" value="Ankyrin repeat"/>
    <property type="match status" value="1"/>
</dbReference>
<organism evidence="6 7">
    <name type="scientific">Patella caerulea</name>
    <name type="common">Rayed Mediterranean limpet</name>
    <dbReference type="NCBI Taxonomy" id="87958"/>
    <lineage>
        <taxon>Eukaryota</taxon>
        <taxon>Metazoa</taxon>
        <taxon>Spiralia</taxon>
        <taxon>Lophotrochozoa</taxon>
        <taxon>Mollusca</taxon>
        <taxon>Gastropoda</taxon>
        <taxon>Patellogastropoda</taxon>
        <taxon>Patelloidea</taxon>
        <taxon>Patellidae</taxon>
        <taxon>Patella</taxon>
    </lineage>
</organism>
<feature type="domain" description="BTB" evidence="5">
    <location>
        <begin position="573"/>
        <end position="636"/>
    </location>
</feature>
<dbReference type="Pfam" id="PF12796">
    <property type="entry name" value="Ank_2"/>
    <property type="match status" value="1"/>
</dbReference>
<feature type="repeat" description="ANK" evidence="2">
    <location>
        <begin position="86"/>
        <end position="118"/>
    </location>
</feature>
<feature type="compositionally biased region" description="Basic and acidic residues" evidence="4">
    <location>
        <begin position="950"/>
        <end position="968"/>
    </location>
</feature>
<dbReference type="PROSITE" id="PS50088">
    <property type="entry name" value="ANK_REPEAT"/>
    <property type="match status" value="2"/>
</dbReference>
<dbReference type="Pfam" id="PF00415">
    <property type="entry name" value="RCC1"/>
    <property type="match status" value="3"/>
</dbReference>
<proteinExistence type="predicted"/>
<comment type="caution">
    <text evidence="6">The sequence shown here is derived from an EMBL/GenBank/DDBJ whole genome shotgun (WGS) entry which is preliminary data.</text>
</comment>
<dbReference type="Proteomes" id="UP001347796">
    <property type="component" value="Unassembled WGS sequence"/>
</dbReference>
<dbReference type="InterPro" id="IPR000210">
    <property type="entry name" value="BTB/POZ_dom"/>
</dbReference>
<feature type="repeat" description="ANK" evidence="2">
    <location>
        <begin position="51"/>
        <end position="73"/>
    </location>
</feature>
<dbReference type="PANTHER" id="PTHR22872">
    <property type="entry name" value="BTK-BINDING PROTEIN-RELATED"/>
    <property type="match status" value="1"/>
</dbReference>
<evidence type="ECO:0000256" key="2">
    <source>
        <dbReference type="PROSITE-ProRule" id="PRU00023"/>
    </source>
</evidence>
<feature type="repeat" description="RCC1" evidence="3">
    <location>
        <begin position="143"/>
        <end position="197"/>
    </location>
</feature>
<dbReference type="EMBL" id="JAZGQO010000014">
    <property type="protein sequence ID" value="KAK6170183.1"/>
    <property type="molecule type" value="Genomic_DNA"/>
</dbReference>
<feature type="region of interest" description="Disordered" evidence="4">
    <location>
        <begin position="1028"/>
        <end position="1111"/>
    </location>
</feature>
<dbReference type="InterPro" id="IPR011333">
    <property type="entry name" value="SKP1/BTB/POZ_sf"/>
</dbReference>
<dbReference type="PROSITE" id="PS50297">
    <property type="entry name" value="ANK_REP_REGION"/>
    <property type="match status" value="1"/>
</dbReference>
<sequence>MPIKLDCECGPKCRSHQHALYINSAIIKGGIKEFKAYSSLCANATNVNDKFGRNVLHMAASCGRIDIIEYLLEEKHYNLKAKDYESGWTALHRSLFYGQIAAARLLIQYKHDLRGRDHEGLTPLDIVMKDRPDYISFSPREPNEVYTWGDNSNYNLGHSSAEDKRMIPERVGMFKRVSGYVIQVVMCKFHTVFLTQIGQVYSCGHGHGGRLGHGDQQTSVVPRLVDALKRETCVQVAAARDHTLFFMEKGTVYGCGSNESHQLALPIPVPDRTFVPKLMNPDAFKGYRIIGVCAGRYHSVVYCSDAVFTFGLNAGQLGHARGDKYQIQPRMISGLNDPEIRISLVECSDSATVCLTTLGNVYVCNRYICRKIGSRWLDITKMSVSGGSVDHLVITDQDLLKQKGGAELMVVLLSKQGRVLLWREKSHRFKRCNWAIRREVNIKDVAINRNNIALVTDKGEGFIGNWLPSKETSKKKSQSALPKSREVTGSHEFPQIRLLDLLLKDEVEDVQLERIPNIHRATNIFSDPKGRNFAALQVLPNGCLTEIPYVREASIREDMNRLLQEVDDTDVIHDIIIQSGNRKWAAHKFILASRSTKLHKMIMNDLSSTNKDKPVINLNDINPLLIDEILKYIYTDMCTALTIDAKFQLQENCDNKDEDIDPKIEYMTKTQRKKYYKRLDKENSKKQEEDEPKTALCLLREVAEDLGIETLSDRLDCVKCVNGIICSNGRQLVKPNLKFNRTDIPELYDVCIRADDNTSIKCHKCILVARLEYFHSMLATGWIETSDASGLSLPIPGKVLQVLIDYIYTDDAAFMADCLNVELLCNILVLADKLLIERLKELSEVAIVNSLNFWNVADLLKFSLIYNAHQLYLSCQQFICLNLPVFLESKLLNSLDDDIIDKLTTYYRQLIPSMSKRIITPYSEGPTREYLSYLANNYNEDQQAVLCDVVPRKSKERSRSKSESDPPVKKAVNKKRKERQLSVCSDMSNKSEDGDNIMPDIVEDTNNSATASESLPICIPTTIDVDVYTSPSDTETTSPRDLFSPQTPPTSGMSLRDIMKAEEKTNKPNKKNVSATPGKSKISWKEAKKLQNQKEAEEKKQKAAEKKAKEKPKEIICPWANSSTKVVKSFRDLMVADESEKPVVKRLPRTSISEMDVSNEEYTDTLSLSKSPQDLSLSSWMSFPVKPKPKIESPPEEKPSVNPWQTIPKIQSPPLTDHSFTDILKDERHKKVVFEKIKKKPFKLVQIEDSAIQELLQHYKAYDNYDEFITVERVQRETASPMWIKEKKKSGASIW</sequence>
<keyword evidence="2" id="KW-0040">ANK repeat</keyword>
<gene>
    <name evidence="6" type="ORF">SNE40_018638</name>
</gene>
<feature type="compositionally biased region" description="Basic and acidic residues" evidence="4">
    <location>
        <begin position="1057"/>
        <end position="1066"/>
    </location>
</feature>
<dbReference type="PROSITE" id="PS50012">
    <property type="entry name" value="RCC1_3"/>
    <property type="match status" value="3"/>
</dbReference>
<dbReference type="SMART" id="SM00225">
    <property type="entry name" value="BTB"/>
    <property type="match status" value="2"/>
</dbReference>
<feature type="compositionally biased region" description="Basic and acidic residues" evidence="4">
    <location>
        <begin position="1189"/>
        <end position="1199"/>
    </location>
</feature>
<dbReference type="PROSITE" id="PS50097">
    <property type="entry name" value="BTB"/>
    <property type="match status" value="2"/>
</dbReference>
<evidence type="ECO:0000313" key="7">
    <source>
        <dbReference type="Proteomes" id="UP001347796"/>
    </source>
</evidence>
<dbReference type="PANTHER" id="PTHR22872:SF2">
    <property type="entry name" value="INHIBITOR OF BRUTON TYROSINE KINASE"/>
    <property type="match status" value="1"/>
</dbReference>
<keyword evidence="7" id="KW-1185">Reference proteome</keyword>
<dbReference type="SMART" id="SM00248">
    <property type="entry name" value="ANK"/>
    <property type="match status" value="2"/>
</dbReference>
<dbReference type="SUPFAM" id="SSF50985">
    <property type="entry name" value="RCC1/BLIP-II"/>
    <property type="match status" value="1"/>
</dbReference>
<evidence type="ECO:0000256" key="4">
    <source>
        <dbReference type="SAM" id="MobiDB-lite"/>
    </source>
</evidence>
<reference evidence="6 7" key="1">
    <citation type="submission" date="2024-01" db="EMBL/GenBank/DDBJ databases">
        <title>The genome of the rayed Mediterranean limpet Patella caerulea (Linnaeus, 1758).</title>
        <authorList>
            <person name="Anh-Thu Weber A."/>
            <person name="Halstead-Nussloch G."/>
        </authorList>
    </citation>
    <scope>NUCLEOTIDE SEQUENCE [LARGE SCALE GENOMIC DNA]</scope>
    <source>
        <strain evidence="6">AATW-2023a</strain>
        <tissue evidence="6">Whole specimen</tissue>
    </source>
</reference>
<dbReference type="InterPro" id="IPR009091">
    <property type="entry name" value="RCC1/BLIP-II"/>
</dbReference>
<name>A0AAN8J719_PATCE</name>
<feature type="region of interest" description="Disordered" evidence="4">
    <location>
        <begin position="949"/>
        <end position="1000"/>
    </location>
</feature>
<evidence type="ECO:0000256" key="3">
    <source>
        <dbReference type="PROSITE-ProRule" id="PRU00235"/>
    </source>
</evidence>
<dbReference type="InterPro" id="IPR002110">
    <property type="entry name" value="Ankyrin_rpt"/>
</dbReference>
<feature type="repeat" description="RCC1" evidence="3">
    <location>
        <begin position="198"/>
        <end position="249"/>
    </location>
</feature>
<dbReference type="SUPFAM" id="SSF54695">
    <property type="entry name" value="POZ domain"/>
    <property type="match status" value="2"/>
</dbReference>
<dbReference type="Gene3D" id="1.25.40.20">
    <property type="entry name" value="Ankyrin repeat-containing domain"/>
    <property type="match status" value="1"/>
</dbReference>
<keyword evidence="1" id="KW-0677">Repeat</keyword>
<dbReference type="Pfam" id="PF00651">
    <property type="entry name" value="BTB"/>
    <property type="match status" value="2"/>
</dbReference>
<dbReference type="Gene3D" id="3.30.710.10">
    <property type="entry name" value="Potassium Channel Kv1.1, Chain A"/>
    <property type="match status" value="2"/>
</dbReference>
<dbReference type="InterPro" id="IPR051625">
    <property type="entry name" value="Signaling_Regulatory_Domain"/>
</dbReference>
<evidence type="ECO:0000259" key="5">
    <source>
        <dbReference type="PROSITE" id="PS50097"/>
    </source>
</evidence>
<feature type="domain" description="BTB" evidence="5">
    <location>
        <begin position="748"/>
        <end position="816"/>
    </location>
</feature>
<feature type="compositionally biased region" description="Basic and acidic residues" evidence="4">
    <location>
        <begin position="1083"/>
        <end position="1111"/>
    </location>
</feature>
<dbReference type="InterPro" id="IPR000408">
    <property type="entry name" value="Reg_chr_condens"/>
</dbReference>
<evidence type="ECO:0000313" key="6">
    <source>
        <dbReference type="EMBL" id="KAK6170183.1"/>
    </source>
</evidence>
<feature type="repeat" description="RCC1" evidence="3">
    <location>
        <begin position="250"/>
        <end position="305"/>
    </location>
</feature>
<dbReference type="CDD" id="cd18500">
    <property type="entry name" value="BACK_IBtk"/>
    <property type="match status" value="1"/>
</dbReference>
<feature type="region of interest" description="Disordered" evidence="4">
    <location>
        <begin position="1187"/>
        <end position="1208"/>
    </location>
</feature>
<accession>A0AAN8J719</accession>
<evidence type="ECO:0000256" key="1">
    <source>
        <dbReference type="ARBA" id="ARBA00022737"/>
    </source>
</evidence>
<dbReference type="Gene3D" id="2.130.10.30">
    <property type="entry name" value="Regulator of chromosome condensation 1/beta-lactamase-inhibitor protein II"/>
    <property type="match status" value="1"/>
</dbReference>